<evidence type="ECO:0000256" key="4">
    <source>
        <dbReference type="ARBA" id="ARBA00023016"/>
    </source>
</evidence>
<reference evidence="7" key="1">
    <citation type="journal article" date="2019" name="Int. J. Syst. Evol. Microbiol.">
        <title>The Global Catalogue of Microorganisms (GCM) 10K type strain sequencing project: providing services to taxonomists for standard genome sequencing and annotation.</title>
        <authorList>
            <consortium name="The Broad Institute Genomics Platform"/>
            <consortium name="The Broad Institute Genome Sequencing Center for Infectious Disease"/>
            <person name="Wu L."/>
            <person name="Ma J."/>
        </authorList>
    </citation>
    <scope>NUCLEOTIDE SEQUENCE [LARGE SCALE GENOMIC DNA]</scope>
    <source>
        <strain evidence="7">CCUG 50347</strain>
    </source>
</reference>
<dbReference type="Gene3D" id="1.25.40.10">
    <property type="entry name" value="Tetratricopeptide repeat domain"/>
    <property type="match status" value="1"/>
</dbReference>
<comment type="caution">
    <text evidence="6">The sequence shown here is derived from an EMBL/GenBank/DDBJ whole genome shotgun (WGS) entry which is preliminary data.</text>
</comment>
<keyword evidence="2" id="KW-0547">Nucleotide-binding</keyword>
<dbReference type="InterPro" id="IPR013126">
    <property type="entry name" value="Hsp_70_fam"/>
</dbReference>
<evidence type="ECO:0000313" key="6">
    <source>
        <dbReference type="EMBL" id="MFC4833257.1"/>
    </source>
</evidence>
<evidence type="ECO:0000256" key="3">
    <source>
        <dbReference type="ARBA" id="ARBA00022840"/>
    </source>
</evidence>
<gene>
    <name evidence="6" type="ORF">ACFPEL_12665</name>
</gene>
<evidence type="ECO:0000256" key="2">
    <source>
        <dbReference type="ARBA" id="ARBA00022741"/>
    </source>
</evidence>
<evidence type="ECO:0000313" key="7">
    <source>
        <dbReference type="Proteomes" id="UP001595909"/>
    </source>
</evidence>
<keyword evidence="7" id="KW-1185">Reference proteome</keyword>
<dbReference type="InterPro" id="IPR043129">
    <property type="entry name" value="ATPase_NBD"/>
</dbReference>
<dbReference type="SUPFAM" id="SSF48452">
    <property type="entry name" value="TPR-like"/>
    <property type="match status" value="1"/>
</dbReference>
<dbReference type="PRINTS" id="PR00301">
    <property type="entry name" value="HEATSHOCK70"/>
</dbReference>
<sequence length="562" mass="60462">MAPIHVGIDLGSTGLRAAYGEPDGPGSFVELGADEWPWLQCLPAVADGPVPVRFASLKGRLGTDGDAGAVLLADAFGALRERIARDTSARIARTAIAVPARFTSRQRSALLELTNGVDLGPVDLVTDSVAAAIGHLGAEGLGTCLVYGMGYEGFELGLVRGVRGRYRVLGYEAGNTAGGSTLDEALIVAWLQVMDHYGSLSDETGSGDEFWLQLRRIAEKVKEQLVRTSAPVVFPMFALAGNRQLRLTVQLEPQSFEPLTKCVVARTLDRADALFKQVELARQDVETVLLLGGSTRIPQLRRLVSGLGQAIVPTAREHLARGALAHARRLSGRLPVAEEEQAGPETNVRVEQALEPPLLGATVLTAPDLGQPDDPRRPASELARARELLDAGRADEAEAVVRRVQAAAAEILDEIGASRARPAIGARPEPSPGSELLTMARKRLAHGQAEEAIQLAHLAWQREPDGLDIFHAMIDVHCSAATANPTVATFGRDDRWLRCALAHDPSNARVRGLLADRNHLHAKELHRTGKLSEALHAVEQALAWNPEHHDAEGLRQRLGRQR</sequence>
<dbReference type="InterPro" id="IPR018181">
    <property type="entry name" value="Heat_shock_70_CS"/>
</dbReference>
<keyword evidence="4" id="KW-0346">Stress response</keyword>
<dbReference type="InterPro" id="IPR011990">
    <property type="entry name" value="TPR-like_helical_dom_sf"/>
</dbReference>
<protein>
    <submittedName>
        <fullName evidence="6">Hsp70 family protein</fullName>
    </submittedName>
</protein>
<dbReference type="RefSeq" id="WP_274192329.1">
    <property type="nucleotide sequence ID" value="NZ_BAABHN010000024.1"/>
</dbReference>
<name>A0ABV9RIQ8_9PSEU</name>
<proteinExistence type="inferred from homology"/>
<dbReference type="Pfam" id="PF00012">
    <property type="entry name" value="HSP70"/>
    <property type="match status" value="1"/>
</dbReference>
<keyword evidence="3" id="KW-0067">ATP-binding</keyword>
<dbReference type="EMBL" id="JBHSIM010000024">
    <property type="protein sequence ID" value="MFC4833257.1"/>
    <property type="molecule type" value="Genomic_DNA"/>
</dbReference>
<comment type="similarity">
    <text evidence="1">Belongs to the heat shock protein 70 family.</text>
</comment>
<organism evidence="6 7">
    <name type="scientific">Actinomycetospora chibensis</name>
    <dbReference type="NCBI Taxonomy" id="663606"/>
    <lineage>
        <taxon>Bacteria</taxon>
        <taxon>Bacillati</taxon>
        <taxon>Actinomycetota</taxon>
        <taxon>Actinomycetes</taxon>
        <taxon>Pseudonocardiales</taxon>
        <taxon>Pseudonocardiaceae</taxon>
        <taxon>Actinomycetospora</taxon>
    </lineage>
</organism>
<dbReference type="PANTHER" id="PTHR45639">
    <property type="entry name" value="HSC70CB, ISOFORM G-RELATED"/>
    <property type="match status" value="1"/>
</dbReference>
<dbReference type="Gene3D" id="3.90.640.10">
    <property type="entry name" value="Actin, Chain A, domain 4"/>
    <property type="match status" value="1"/>
</dbReference>
<dbReference type="PROSITE" id="PS01036">
    <property type="entry name" value="HSP70_3"/>
    <property type="match status" value="1"/>
</dbReference>
<dbReference type="Gene3D" id="3.30.420.40">
    <property type="match status" value="2"/>
</dbReference>
<evidence type="ECO:0000256" key="5">
    <source>
        <dbReference type="ARBA" id="ARBA00023186"/>
    </source>
</evidence>
<evidence type="ECO:0000256" key="1">
    <source>
        <dbReference type="ARBA" id="ARBA00007381"/>
    </source>
</evidence>
<dbReference type="Proteomes" id="UP001595909">
    <property type="component" value="Unassembled WGS sequence"/>
</dbReference>
<dbReference type="PANTHER" id="PTHR45639:SF32">
    <property type="entry name" value="HEAT SHOCK PROTEIN PDR13"/>
    <property type="match status" value="1"/>
</dbReference>
<keyword evidence="5" id="KW-0143">Chaperone</keyword>
<dbReference type="SUPFAM" id="SSF53067">
    <property type="entry name" value="Actin-like ATPase domain"/>
    <property type="match status" value="2"/>
</dbReference>
<accession>A0ABV9RIQ8</accession>